<evidence type="ECO:0000256" key="4">
    <source>
        <dbReference type="SAM" id="MobiDB-lite"/>
    </source>
</evidence>
<evidence type="ECO:0000313" key="6">
    <source>
        <dbReference type="EMBL" id="PSN60335.1"/>
    </source>
</evidence>
<evidence type="ECO:0000256" key="1">
    <source>
        <dbReference type="ARBA" id="ARBA00004123"/>
    </source>
</evidence>
<accession>A0A2T2N4F8</accession>
<feature type="compositionally biased region" description="Basic and acidic residues" evidence="4">
    <location>
        <begin position="346"/>
        <end position="355"/>
    </location>
</feature>
<feature type="compositionally biased region" description="Acidic residues" evidence="4">
    <location>
        <begin position="211"/>
        <end position="222"/>
    </location>
</feature>
<sequence length="478" mass="53911">MAVRGRPRGNGRRRGRGGIPRTQIWEWEKYTPDIEVYNSLWRIHKAPPTITRNLVNDCPIPNATSRILSRNIVEEKTSRHYYTVRVAYHREGRNDSSGSNQSPQIKEELLEVDMSMILRYVSPRELERFENADFGAQAEAEAAAERFEVQQLARRRLEKNAKLSGRGGGKGVQPAINRLDLDDAALNDAMHAKSPTALLDELDEILRDDSGTDEEEDDEEDLEAPRPKQKSPDLMRSSFVANSALPVSPLAAPRSGPRMSISIRKDEPDDFEIPESDLEEDTVSMSSAAAQLQFETDAQDERLPFLDGDKDQSDIFAQDRHRSKRRRTESGPASRKGSSRLASQGTDDHSVDPSQHRITYFATNPSLEGESSEDEIPARAPSRVFEHRHELESADNAIDASSTREDNENSEDDAEEYVVEAILDHSYDSAKQKYYLVKWQGFEDSSDWLPVEDLEDAPDLVKAYEANFGMRFGSTKPS</sequence>
<dbReference type="SUPFAM" id="SSF54160">
    <property type="entry name" value="Chromo domain-like"/>
    <property type="match status" value="1"/>
</dbReference>
<feature type="region of interest" description="Disordered" evidence="4">
    <location>
        <begin position="209"/>
        <end position="415"/>
    </location>
</feature>
<feature type="compositionally biased region" description="Basic and acidic residues" evidence="4">
    <location>
        <begin position="299"/>
        <end position="320"/>
    </location>
</feature>
<organism evidence="6 7">
    <name type="scientific">Corynespora cassiicola Philippines</name>
    <dbReference type="NCBI Taxonomy" id="1448308"/>
    <lineage>
        <taxon>Eukaryota</taxon>
        <taxon>Fungi</taxon>
        <taxon>Dikarya</taxon>
        <taxon>Ascomycota</taxon>
        <taxon>Pezizomycotina</taxon>
        <taxon>Dothideomycetes</taxon>
        <taxon>Pleosporomycetidae</taxon>
        <taxon>Pleosporales</taxon>
        <taxon>Corynesporascaceae</taxon>
        <taxon>Corynespora</taxon>
    </lineage>
</organism>
<dbReference type="InterPro" id="IPR000953">
    <property type="entry name" value="Chromo/chromo_shadow_dom"/>
</dbReference>
<keyword evidence="3" id="KW-0539">Nucleus</keyword>
<name>A0A2T2N4F8_CORCC</name>
<protein>
    <recommendedName>
        <fullName evidence="5">Chromo domain-containing protein</fullName>
    </recommendedName>
</protein>
<dbReference type="InterPro" id="IPR016197">
    <property type="entry name" value="Chromo-like_dom_sf"/>
</dbReference>
<gene>
    <name evidence="6" type="ORF">BS50DRAFT_206951</name>
</gene>
<dbReference type="Pfam" id="PF00385">
    <property type="entry name" value="Chromo"/>
    <property type="match status" value="1"/>
</dbReference>
<dbReference type="PANTHER" id="PTHR22812">
    <property type="entry name" value="CHROMOBOX PROTEIN"/>
    <property type="match status" value="1"/>
</dbReference>
<feature type="compositionally biased region" description="Polar residues" evidence="4">
    <location>
        <begin position="356"/>
        <end position="366"/>
    </location>
</feature>
<dbReference type="GO" id="GO:0005634">
    <property type="term" value="C:nucleus"/>
    <property type="evidence" value="ECO:0007669"/>
    <property type="project" value="UniProtKB-SubCell"/>
</dbReference>
<dbReference type="SMART" id="SM00298">
    <property type="entry name" value="CHROMO"/>
    <property type="match status" value="1"/>
</dbReference>
<dbReference type="AlphaFoldDB" id="A0A2T2N4F8"/>
<comment type="subunit">
    <text evidence="2">Component of the NuA4 histone acetyltransferase complex.</text>
</comment>
<dbReference type="GO" id="GO:0006338">
    <property type="term" value="P:chromatin remodeling"/>
    <property type="evidence" value="ECO:0007669"/>
    <property type="project" value="UniProtKB-ARBA"/>
</dbReference>
<dbReference type="OrthoDB" id="433924at2759"/>
<dbReference type="CDD" id="cd00024">
    <property type="entry name" value="CD_CSD"/>
    <property type="match status" value="1"/>
</dbReference>
<comment type="subcellular location">
    <subcellularLocation>
        <location evidence="1">Nucleus</location>
    </subcellularLocation>
</comment>
<feature type="compositionally biased region" description="Basic and acidic residues" evidence="4">
    <location>
        <begin position="223"/>
        <end position="233"/>
    </location>
</feature>
<evidence type="ECO:0000256" key="2">
    <source>
        <dbReference type="ARBA" id="ARBA00011353"/>
    </source>
</evidence>
<evidence type="ECO:0000256" key="3">
    <source>
        <dbReference type="ARBA" id="ARBA00023242"/>
    </source>
</evidence>
<dbReference type="STRING" id="1448308.A0A2T2N4F8"/>
<feature type="compositionally biased region" description="Polar residues" evidence="4">
    <location>
        <begin position="283"/>
        <end position="296"/>
    </location>
</feature>
<feature type="compositionally biased region" description="Acidic residues" evidence="4">
    <location>
        <begin position="268"/>
        <end position="282"/>
    </location>
</feature>
<dbReference type="Gene3D" id="2.40.50.40">
    <property type="match status" value="1"/>
</dbReference>
<dbReference type="InterPro" id="IPR023780">
    <property type="entry name" value="Chromo_domain"/>
</dbReference>
<evidence type="ECO:0000259" key="5">
    <source>
        <dbReference type="PROSITE" id="PS50013"/>
    </source>
</evidence>
<feature type="domain" description="Chromo" evidence="5">
    <location>
        <begin position="417"/>
        <end position="476"/>
    </location>
</feature>
<dbReference type="Proteomes" id="UP000240883">
    <property type="component" value="Unassembled WGS sequence"/>
</dbReference>
<dbReference type="PROSITE" id="PS50013">
    <property type="entry name" value="CHROMO_2"/>
    <property type="match status" value="1"/>
</dbReference>
<evidence type="ECO:0000313" key="7">
    <source>
        <dbReference type="Proteomes" id="UP000240883"/>
    </source>
</evidence>
<proteinExistence type="predicted"/>
<dbReference type="InterPro" id="IPR051219">
    <property type="entry name" value="Heterochromatin_chromo-domain"/>
</dbReference>
<reference evidence="6 7" key="1">
    <citation type="journal article" date="2018" name="Front. Microbiol.">
        <title>Genome-Wide Analysis of Corynespora cassiicola Leaf Fall Disease Putative Effectors.</title>
        <authorList>
            <person name="Lopez D."/>
            <person name="Ribeiro S."/>
            <person name="Label P."/>
            <person name="Fumanal B."/>
            <person name="Venisse J.S."/>
            <person name="Kohler A."/>
            <person name="de Oliveira R.R."/>
            <person name="Labutti K."/>
            <person name="Lipzen A."/>
            <person name="Lail K."/>
            <person name="Bauer D."/>
            <person name="Ohm R.A."/>
            <person name="Barry K.W."/>
            <person name="Spatafora J."/>
            <person name="Grigoriev I.V."/>
            <person name="Martin F.M."/>
            <person name="Pujade-Renaud V."/>
        </authorList>
    </citation>
    <scope>NUCLEOTIDE SEQUENCE [LARGE SCALE GENOMIC DNA]</scope>
    <source>
        <strain evidence="6 7">Philippines</strain>
    </source>
</reference>
<dbReference type="EMBL" id="KZ678149">
    <property type="protein sequence ID" value="PSN60335.1"/>
    <property type="molecule type" value="Genomic_DNA"/>
</dbReference>
<keyword evidence="7" id="KW-1185">Reference proteome</keyword>